<dbReference type="Proteomes" id="UP000306409">
    <property type="component" value="Chromosome"/>
</dbReference>
<dbReference type="KEGG" id="rher:EHE19_013375"/>
<keyword evidence="2" id="KW-1185">Reference proteome</keyword>
<proteinExistence type="predicted"/>
<dbReference type="PROSITE" id="PS50887">
    <property type="entry name" value="GGDEF"/>
    <property type="match status" value="1"/>
</dbReference>
<evidence type="ECO:0000313" key="2">
    <source>
        <dbReference type="Proteomes" id="UP000306409"/>
    </source>
</evidence>
<dbReference type="SUPFAM" id="SSF55073">
    <property type="entry name" value="Nucleotide cyclase"/>
    <property type="match status" value="1"/>
</dbReference>
<accession>A0A4U7JBN9</accession>
<dbReference type="InterPro" id="IPR029787">
    <property type="entry name" value="Nucleotide_cyclase"/>
</dbReference>
<reference evidence="1 2" key="1">
    <citation type="submission" date="2020-09" db="EMBL/GenBank/DDBJ databases">
        <title>Characterization and genome sequencing of Ruminiclostridium sp. nov. MA18.</title>
        <authorList>
            <person name="Rettenmaier R."/>
            <person name="Kowollik M.-L."/>
            <person name="Liebl W."/>
            <person name="Zverlov V."/>
        </authorList>
    </citation>
    <scope>NUCLEOTIDE SEQUENCE [LARGE SCALE GENOMIC DNA]</scope>
    <source>
        <strain evidence="1 2">MA18</strain>
    </source>
</reference>
<name>A0A4U7JBN9_9FIRM</name>
<dbReference type="Pfam" id="PF00990">
    <property type="entry name" value="GGDEF"/>
    <property type="match status" value="1"/>
</dbReference>
<dbReference type="PANTHER" id="PTHR45138:SF9">
    <property type="entry name" value="DIGUANYLATE CYCLASE DGCM-RELATED"/>
    <property type="match status" value="1"/>
</dbReference>
<protein>
    <submittedName>
        <fullName evidence="1">GGDEF domain-containing protein</fullName>
    </submittedName>
</protein>
<dbReference type="AlphaFoldDB" id="A0A4U7JBN9"/>
<dbReference type="CDD" id="cd01949">
    <property type="entry name" value="GGDEF"/>
    <property type="match status" value="1"/>
</dbReference>
<dbReference type="InterPro" id="IPR000160">
    <property type="entry name" value="GGDEF_dom"/>
</dbReference>
<dbReference type="NCBIfam" id="TIGR00254">
    <property type="entry name" value="GGDEF"/>
    <property type="match status" value="1"/>
</dbReference>
<sequence length="359" mass="41150">MSFLTLKGNLRKEYLQSKYEYYSKFNLWVLICGVIADILSIISDGVIIGGFPYETLFNRLWVLLPLGIYFLISRKQKNYFVMFWLSYGLLYLLVINNMWLLTILPDISHAGEGYIEWTLAFFLVTYSTPFLASTIACCGLPLLIYISSFYIDYVDFGGFMALLLPLITVCIVANYAMNLVYYDHYMVKKQLERASECDPLTGLYNRNKMKSITSLDGNFITTKGISDICCLLIDIDYFKRINDEFGHEAGDVLLRQVSEILCSCVRESDIVIRWGGEEFFVLLYECDKKQAEYVAERIRESVENLASITVSIGVAVHNGGSWEESVNHADLALYKAKNKGRNKVVIFSENEFSENETMH</sequence>
<dbReference type="GO" id="GO:0043709">
    <property type="term" value="P:cell adhesion involved in single-species biofilm formation"/>
    <property type="evidence" value="ECO:0007669"/>
    <property type="project" value="TreeGrafter"/>
</dbReference>
<dbReference type="SMART" id="SM00267">
    <property type="entry name" value="GGDEF"/>
    <property type="match status" value="1"/>
</dbReference>
<dbReference type="OrthoDB" id="9805474at2"/>
<dbReference type="RefSeq" id="WP_137698353.1">
    <property type="nucleotide sequence ID" value="NZ_CP061336.1"/>
</dbReference>
<dbReference type="GO" id="GO:0005886">
    <property type="term" value="C:plasma membrane"/>
    <property type="evidence" value="ECO:0007669"/>
    <property type="project" value="TreeGrafter"/>
</dbReference>
<dbReference type="PANTHER" id="PTHR45138">
    <property type="entry name" value="REGULATORY COMPONENTS OF SENSORY TRANSDUCTION SYSTEM"/>
    <property type="match status" value="1"/>
</dbReference>
<organism evidence="1 2">
    <name type="scientific">Ruminiclostridium herbifermentans</name>
    <dbReference type="NCBI Taxonomy" id="2488810"/>
    <lineage>
        <taxon>Bacteria</taxon>
        <taxon>Bacillati</taxon>
        <taxon>Bacillota</taxon>
        <taxon>Clostridia</taxon>
        <taxon>Eubacteriales</taxon>
        <taxon>Oscillospiraceae</taxon>
        <taxon>Ruminiclostridium</taxon>
    </lineage>
</organism>
<dbReference type="FunFam" id="3.30.70.270:FF:000001">
    <property type="entry name" value="Diguanylate cyclase domain protein"/>
    <property type="match status" value="1"/>
</dbReference>
<dbReference type="EMBL" id="CP061336">
    <property type="protein sequence ID" value="QNU65879.1"/>
    <property type="molecule type" value="Genomic_DNA"/>
</dbReference>
<dbReference type="GO" id="GO:0052621">
    <property type="term" value="F:diguanylate cyclase activity"/>
    <property type="evidence" value="ECO:0007669"/>
    <property type="project" value="TreeGrafter"/>
</dbReference>
<dbReference type="Gene3D" id="3.30.70.270">
    <property type="match status" value="1"/>
</dbReference>
<dbReference type="InterPro" id="IPR050469">
    <property type="entry name" value="Diguanylate_Cyclase"/>
</dbReference>
<dbReference type="InterPro" id="IPR043128">
    <property type="entry name" value="Rev_trsase/Diguanyl_cyclase"/>
</dbReference>
<evidence type="ECO:0000313" key="1">
    <source>
        <dbReference type="EMBL" id="QNU65879.1"/>
    </source>
</evidence>
<gene>
    <name evidence="1" type="ORF">EHE19_013375</name>
</gene>
<dbReference type="GO" id="GO:1902201">
    <property type="term" value="P:negative regulation of bacterial-type flagellum-dependent cell motility"/>
    <property type="evidence" value="ECO:0007669"/>
    <property type="project" value="TreeGrafter"/>
</dbReference>